<accession>A0A7H8QJI5</accession>
<organism evidence="2 3">
    <name type="scientific">Talaromyces rugulosus</name>
    <name type="common">Penicillium rugulosum</name>
    <dbReference type="NCBI Taxonomy" id="121627"/>
    <lineage>
        <taxon>Eukaryota</taxon>
        <taxon>Fungi</taxon>
        <taxon>Dikarya</taxon>
        <taxon>Ascomycota</taxon>
        <taxon>Pezizomycotina</taxon>
        <taxon>Eurotiomycetes</taxon>
        <taxon>Eurotiomycetidae</taxon>
        <taxon>Eurotiales</taxon>
        <taxon>Trichocomaceae</taxon>
        <taxon>Talaromyces</taxon>
        <taxon>Talaromyces sect. Islandici</taxon>
    </lineage>
</organism>
<dbReference type="GeneID" id="55988695"/>
<dbReference type="InterPro" id="IPR027417">
    <property type="entry name" value="P-loop_NTPase"/>
</dbReference>
<feature type="region of interest" description="Disordered" evidence="1">
    <location>
        <begin position="26"/>
        <end position="56"/>
    </location>
</feature>
<dbReference type="AlphaFoldDB" id="A0A7H8QJI5"/>
<evidence type="ECO:0008006" key="4">
    <source>
        <dbReference type="Google" id="ProtNLM"/>
    </source>
</evidence>
<name>A0A7H8QJI5_TALRU</name>
<proteinExistence type="predicted"/>
<dbReference type="RefSeq" id="XP_035340278.1">
    <property type="nucleotide sequence ID" value="XM_035484385.1"/>
</dbReference>
<dbReference type="GO" id="GO:0043139">
    <property type="term" value="F:5'-3' DNA helicase activity"/>
    <property type="evidence" value="ECO:0007669"/>
    <property type="project" value="TreeGrafter"/>
</dbReference>
<dbReference type="Gene3D" id="3.40.50.300">
    <property type="entry name" value="P-loop containing nucleotide triphosphate hydrolases"/>
    <property type="match status" value="1"/>
</dbReference>
<evidence type="ECO:0000256" key="1">
    <source>
        <dbReference type="SAM" id="MobiDB-lite"/>
    </source>
</evidence>
<dbReference type="Proteomes" id="UP000509510">
    <property type="component" value="Chromosome I"/>
</dbReference>
<evidence type="ECO:0000313" key="2">
    <source>
        <dbReference type="EMBL" id="QKX54099.1"/>
    </source>
</evidence>
<feature type="compositionally biased region" description="Acidic residues" evidence="1">
    <location>
        <begin position="634"/>
        <end position="643"/>
    </location>
</feature>
<protein>
    <recommendedName>
        <fullName evidence="4">DNA2/NAM7 helicase-like C-terminal domain-containing protein</fullName>
    </recommendedName>
</protein>
<reference evidence="3" key="1">
    <citation type="submission" date="2020-06" db="EMBL/GenBank/DDBJ databases">
        <title>A chromosome-scale genome assembly of Talaromyces rugulosus W13939.</title>
        <authorList>
            <person name="Wang B."/>
            <person name="Guo L."/>
            <person name="Ye K."/>
            <person name="Wang L."/>
        </authorList>
    </citation>
    <scope>NUCLEOTIDE SEQUENCE [LARGE SCALE GENOMIC DNA]</scope>
    <source>
        <strain evidence="3">W13939</strain>
    </source>
</reference>
<dbReference type="KEGG" id="trg:TRUGW13939_01182"/>
<feature type="region of interest" description="Disordered" evidence="1">
    <location>
        <begin position="621"/>
        <end position="643"/>
    </location>
</feature>
<dbReference type="InterPro" id="IPR050534">
    <property type="entry name" value="Coronavir_polyprotein_1ab"/>
</dbReference>
<dbReference type="PANTHER" id="PTHR43788">
    <property type="entry name" value="DNA2/NAM7 HELICASE FAMILY MEMBER"/>
    <property type="match status" value="1"/>
</dbReference>
<feature type="compositionally biased region" description="Basic and acidic residues" evidence="1">
    <location>
        <begin position="38"/>
        <end position="48"/>
    </location>
</feature>
<dbReference type="PANTHER" id="PTHR43788:SF8">
    <property type="entry name" value="DNA-BINDING PROTEIN SMUBP-2"/>
    <property type="match status" value="1"/>
</dbReference>
<dbReference type="EMBL" id="CP055898">
    <property type="protein sequence ID" value="QKX54099.1"/>
    <property type="molecule type" value="Genomic_DNA"/>
</dbReference>
<keyword evidence="3" id="KW-1185">Reference proteome</keyword>
<dbReference type="OrthoDB" id="4510808at2759"/>
<feature type="region of interest" description="Disordered" evidence="1">
    <location>
        <begin position="1033"/>
        <end position="1070"/>
    </location>
</feature>
<evidence type="ECO:0000313" key="3">
    <source>
        <dbReference type="Proteomes" id="UP000509510"/>
    </source>
</evidence>
<gene>
    <name evidence="2" type="ORF">TRUGW13939_01182</name>
</gene>
<sequence>MDWPAEWGETAVDVRLDDARLAESIVEVQSNDTPESVEAERKEAKDATTSDMPASTSETVQFDNVPLVVLAPFEEGVDSGEIEFPSHILNRTFSSVPKQSDSKEKDDPQKLIVLEKRNSELSKDVLGTQWKNIQFHLQVMKDGRSTAKFLPFLWSPKDTGVNVRAKIRGANVARKLVMEFTVYHNSEPQHKAFLEFHAASHVSEYGWSDKTVKDAKKDNKGKKRSDYGNSPEQDSYLLIHFVTIGGIGIGLDFDADYFDQDDREVLYYARHLAQNFSQSPGTPKRVAFRMNARRVESGLGQAKNIRKREEWKRLERAVSQFSEDCNSVLAHYRSQQGTPLTQWGMFSARSQIANEHGGIVSFPAQTSFSTIDEARITLAYGCFLEYRREFEIGQAISNQQHGVAFIRVANSTILAILKLNMPKDLMVERWAPREGTMVKLAFKHENKFDTKDTLCNAVSVPDIFGLPYEGGCLFLVPSANFGFYSKFAAPVGQALVYLPTKLILHVPQSGAQRQVDAVNRLSEQESLGKWQPLLLNHRAGKRPMVDPTAPLNPAAGVVMSKVQEVIGKLDWSESQKACLKSLQSFPADAICESMDKWERLTGENLNPIRVYRPFSESKAFKTHGRSRKEHTENEGAEIDSDEFTSAEIPLNEEGEDVDMLAEFRRYVNLLQERPFGDFEEEDRRKALLAFQKVSQMLIATNFGLGALGVIIIRDEDTKETEANSWVPVAKLLNSDRICGIVSCGDEKQLQPTVISLQDKYQYNEFAPQLSLTLAARLARMGHPVIKLTEQFRYRPVFSAWPNRRTYDGLLASHPCTKAITVNANFVKAMANAFAFNGDSLTDFGNVVASVEGSACVVDEVSKNSMQGKETKVIVHDWVISQGDKFSDLGFTTDDHRGTVALTRMSEVMINILPESVGTGTRAVAPVERFTYLGNRIESRIPYPCAFMQWAQTHGIVLKVNCPKKDEFIPTASTSAPPLPRIDDQTPLPKTIEELTLTSDDEEFCDALEYSDKSVSESVVEDEPDSFRQLAVENNKHNGDESWGWDGCDNQNNGWSGANEEPSEDQNGYLW</sequence>